<dbReference type="EC" id="3.2.1.52" evidence="3"/>
<dbReference type="InterPro" id="IPR017853">
    <property type="entry name" value="GH"/>
</dbReference>
<proteinExistence type="inferred from homology"/>
<dbReference type="SUPFAM" id="SSF51445">
    <property type="entry name" value="(Trans)glycosidases"/>
    <property type="match status" value="1"/>
</dbReference>
<dbReference type="PANTHER" id="PTHR30480:SF13">
    <property type="entry name" value="BETA-HEXOSAMINIDASE"/>
    <property type="match status" value="1"/>
</dbReference>
<dbReference type="Gene3D" id="3.40.50.1700">
    <property type="entry name" value="Glycoside hydrolase family 3 C-terminal domain"/>
    <property type="match status" value="1"/>
</dbReference>
<dbReference type="InterPro" id="IPR019800">
    <property type="entry name" value="Glyco_hydro_3_AS"/>
</dbReference>
<dbReference type="AlphaFoldDB" id="F7NMU4"/>
<gene>
    <name evidence="9" type="ORF">ALO_17126</name>
</gene>
<dbReference type="InterPro" id="IPR036881">
    <property type="entry name" value="Glyco_hydro_3_C_sf"/>
</dbReference>
<protein>
    <recommendedName>
        <fullName evidence="3">beta-N-acetylhexosaminidase</fullName>
        <ecNumber evidence="3">3.2.1.52</ecNumber>
    </recommendedName>
</protein>
<dbReference type="SUPFAM" id="SSF52279">
    <property type="entry name" value="Beta-D-glucan exohydrolase, C-terminal domain"/>
    <property type="match status" value="1"/>
</dbReference>
<dbReference type="GO" id="GO:0004563">
    <property type="term" value="F:beta-N-acetylhexosaminidase activity"/>
    <property type="evidence" value="ECO:0007669"/>
    <property type="project" value="UniProtKB-EC"/>
</dbReference>
<dbReference type="Gene3D" id="3.20.20.300">
    <property type="entry name" value="Glycoside hydrolase, family 3, N-terminal domain"/>
    <property type="match status" value="1"/>
</dbReference>
<keyword evidence="4 6" id="KW-0378">Hydrolase</keyword>
<dbReference type="eggNOG" id="COG1472">
    <property type="taxonomic scope" value="Bacteria"/>
</dbReference>
<evidence type="ECO:0000256" key="4">
    <source>
        <dbReference type="ARBA" id="ARBA00022801"/>
    </source>
</evidence>
<comment type="catalytic activity">
    <reaction evidence="1">
        <text>Hydrolysis of terminal non-reducing N-acetyl-D-hexosamine residues in N-acetyl-beta-D-hexosaminides.</text>
        <dbReference type="EC" id="3.2.1.52"/>
    </reaction>
</comment>
<dbReference type="InterPro" id="IPR050226">
    <property type="entry name" value="NagZ_Beta-hexosaminidase"/>
</dbReference>
<accession>F7NMU4</accession>
<dbReference type="FunFam" id="3.20.20.300:FF:000014">
    <property type="entry name" value="Beta-hexosaminidase, lipoprotein"/>
    <property type="match status" value="1"/>
</dbReference>
<dbReference type="InterPro" id="IPR002772">
    <property type="entry name" value="Glyco_hydro_3_C"/>
</dbReference>
<name>F7NMU4_9FIRM</name>
<dbReference type="InterPro" id="IPR036962">
    <property type="entry name" value="Glyco_hydro_3_N_sf"/>
</dbReference>
<evidence type="ECO:0000256" key="3">
    <source>
        <dbReference type="ARBA" id="ARBA00012663"/>
    </source>
</evidence>
<evidence type="ECO:0000259" key="7">
    <source>
        <dbReference type="Pfam" id="PF00933"/>
    </source>
</evidence>
<dbReference type="PROSITE" id="PS00775">
    <property type="entry name" value="GLYCOSYL_HYDROL_F3"/>
    <property type="match status" value="1"/>
</dbReference>
<keyword evidence="10" id="KW-1185">Reference proteome</keyword>
<dbReference type="InterPro" id="IPR001764">
    <property type="entry name" value="Glyco_hydro_3_N"/>
</dbReference>
<dbReference type="Pfam" id="PF01915">
    <property type="entry name" value="Glyco_hydro_3_C"/>
    <property type="match status" value="1"/>
</dbReference>
<dbReference type="OrthoDB" id="9805821at2"/>
<evidence type="ECO:0000256" key="6">
    <source>
        <dbReference type="RuleBase" id="RU361161"/>
    </source>
</evidence>
<dbReference type="GO" id="GO:0005975">
    <property type="term" value="P:carbohydrate metabolic process"/>
    <property type="evidence" value="ECO:0007669"/>
    <property type="project" value="InterPro"/>
</dbReference>
<sequence length="630" mass="68054">MRDFVHTNHQNQITRKRGRDMRMMAWILFVCSFLLPVFADAAQAAPAGYFGREVQVELALRSMDIEAKVGQMLLPAFRQYEGKDMTELPDSVADSIRRHHLGGVILFSGNITGVEQTVGLIHGIQQAAGSVPLFVAIDQEGGRVIRLSYGTGMPGNMALGAAGDPRYVFQAAEIIGRELKALGFNVNFAPVLDVNSNPDNPVIGVRSFSENPDVVAQMGQSYIRGLHAAGVAAAVKHFPGHGDTAMDSHLGIAVVPHDKKRLQAVELKPFREALAAGPDMVMTAHVTFPAFDRTTAISKKDGRPIQMPATLSHAVLTGLLRRDMGFEGLIVTDSLGMRAISDHFGPEAAAVLAVKAGADILLMPPDLSAVYTALLQAVKSGDISEERINQSVRRILRAKYDRGIWQPKSSKPSPRLATQIRWAKTVVASPDHRRKEAEISEKAITLLKNENHLLPFDLRQARNVLFLAPGEESYQAIQQALAETVAKAGARTEVSGVKYEKSGLTPAIQQAIDRADYIILATHSYDVDGRTPGRSRTADFSLATVNYANQRGKPLAVMMIRNPYDMMYLTGAKAVVALYGGGEGPNISAGLRIIFGLAKPGGKLPVSIPNPDGTGYLYRSGHGLTFAGGK</sequence>
<reference evidence="9 10" key="1">
    <citation type="journal article" date="2011" name="EMBO J.">
        <title>Structural diversity of bacterial flagellar motors.</title>
        <authorList>
            <person name="Chen S."/>
            <person name="Beeby M."/>
            <person name="Murphy G.E."/>
            <person name="Leadbetter J.R."/>
            <person name="Hendrixson D.R."/>
            <person name="Briegel A."/>
            <person name="Li Z."/>
            <person name="Shi J."/>
            <person name="Tocheva E.I."/>
            <person name="Muller A."/>
            <person name="Dobro M.J."/>
            <person name="Jensen G.J."/>
        </authorList>
    </citation>
    <scope>NUCLEOTIDE SEQUENCE [LARGE SCALE GENOMIC DNA]</scope>
    <source>
        <strain evidence="9 10">DSM 6540</strain>
    </source>
</reference>
<evidence type="ECO:0000256" key="5">
    <source>
        <dbReference type="ARBA" id="ARBA00023295"/>
    </source>
</evidence>
<evidence type="ECO:0000313" key="10">
    <source>
        <dbReference type="Proteomes" id="UP000003240"/>
    </source>
</evidence>
<comment type="caution">
    <text evidence="9">The sequence shown here is derived from an EMBL/GenBank/DDBJ whole genome shotgun (WGS) entry which is preliminary data.</text>
</comment>
<feature type="domain" description="Glycoside hydrolase family 3 N-terminal" evidence="7">
    <location>
        <begin position="65"/>
        <end position="397"/>
    </location>
</feature>
<dbReference type="Proteomes" id="UP000003240">
    <property type="component" value="Unassembled WGS sequence"/>
</dbReference>
<evidence type="ECO:0000256" key="1">
    <source>
        <dbReference type="ARBA" id="ARBA00001231"/>
    </source>
</evidence>
<keyword evidence="5 6" id="KW-0326">Glycosidase</keyword>
<feature type="domain" description="Glycoside hydrolase family 3 C-terminal" evidence="8">
    <location>
        <begin position="444"/>
        <end position="613"/>
    </location>
</feature>
<organism evidence="9 10">
    <name type="scientific">Acetonema longum DSM 6540</name>
    <dbReference type="NCBI Taxonomy" id="1009370"/>
    <lineage>
        <taxon>Bacteria</taxon>
        <taxon>Bacillati</taxon>
        <taxon>Bacillota</taxon>
        <taxon>Negativicutes</taxon>
        <taxon>Acetonemataceae</taxon>
        <taxon>Acetonema</taxon>
    </lineage>
</organism>
<evidence type="ECO:0000259" key="8">
    <source>
        <dbReference type="Pfam" id="PF01915"/>
    </source>
</evidence>
<evidence type="ECO:0000313" key="9">
    <source>
        <dbReference type="EMBL" id="EGO62638.1"/>
    </source>
</evidence>
<dbReference type="GO" id="GO:0009254">
    <property type="term" value="P:peptidoglycan turnover"/>
    <property type="evidence" value="ECO:0007669"/>
    <property type="project" value="TreeGrafter"/>
</dbReference>
<comment type="similarity">
    <text evidence="2 6">Belongs to the glycosyl hydrolase 3 family.</text>
</comment>
<dbReference type="STRING" id="1009370.ALO_17126"/>
<evidence type="ECO:0000256" key="2">
    <source>
        <dbReference type="ARBA" id="ARBA00005336"/>
    </source>
</evidence>
<dbReference type="PANTHER" id="PTHR30480">
    <property type="entry name" value="BETA-HEXOSAMINIDASE-RELATED"/>
    <property type="match status" value="1"/>
</dbReference>
<dbReference type="Pfam" id="PF00933">
    <property type="entry name" value="Glyco_hydro_3"/>
    <property type="match status" value="1"/>
</dbReference>
<dbReference type="EMBL" id="AFGF01000191">
    <property type="protein sequence ID" value="EGO62638.1"/>
    <property type="molecule type" value="Genomic_DNA"/>
</dbReference>